<evidence type="ECO:0000313" key="2">
    <source>
        <dbReference type="EMBL" id="KOY80973.1"/>
    </source>
</evidence>
<dbReference type="PATRIC" id="fig|33935.3.peg.2292"/>
<dbReference type="Pfam" id="PF00583">
    <property type="entry name" value="Acetyltransf_1"/>
    <property type="match status" value="1"/>
</dbReference>
<reference evidence="2 3" key="1">
    <citation type="submission" date="2015-07" db="EMBL/GenBank/DDBJ databases">
        <title>Genome sequencing project for genomic taxonomy and phylogenomics of Bacillus-like bacteria.</title>
        <authorList>
            <person name="Liu B."/>
            <person name="Wang J."/>
            <person name="Zhu Y."/>
            <person name="Liu G."/>
            <person name="Chen Q."/>
            <person name="Chen Z."/>
            <person name="Che J."/>
            <person name="Ge C."/>
            <person name="Shi H."/>
            <person name="Pan Z."/>
            <person name="Liu X."/>
        </authorList>
    </citation>
    <scope>NUCLEOTIDE SEQUENCE [LARGE SCALE GENOMIC DNA]</scope>
    <source>
        <strain evidence="2 3">DSM 54</strain>
    </source>
</reference>
<dbReference type="Proteomes" id="UP000037977">
    <property type="component" value="Unassembled WGS sequence"/>
</dbReference>
<dbReference type="AlphaFoldDB" id="A0A0M9DHY6"/>
<accession>A0A0M9DHY6</accession>
<dbReference type="RefSeq" id="WP_053996210.1">
    <property type="nucleotide sequence ID" value="NZ_CP065643.1"/>
</dbReference>
<gene>
    <name evidence="2" type="ORF">ADM90_17550</name>
</gene>
<dbReference type="InterPro" id="IPR000182">
    <property type="entry name" value="GNAT_dom"/>
</dbReference>
<evidence type="ECO:0000313" key="3">
    <source>
        <dbReference type="Proteomes" id="UP000037977"/>
    </source>
</evidence>
<dbReference type="Gene3D" id="3.40.630.30">
    <property type="match status" value="1"/>
</dbReference>
<dbReference type="SUPFAM" id="SSF55729">
    <property type="entry name" value="Acyl-CoA N-acyltransferases (Nat)"/>
    <property type="match status" value="1"/>
</dbReference>
<dbReference type="STRING" id="33935.ADM90_17550"/>
<keyword evidence="3" id="KW-1185">Reference proteome</keyword>
<evidence type="ECO:0000259" key="1">
    <source>
        <dbReference type="PROSITE" id="PS51186"/>
    </source>
</evidence>
<dbReference type="InterPro" id="IPR016181">
    <property type="entry name" value="Acyl_CoA_acyltransferase"/>
</dbReference>
<proteinExistence type="predicted"/>
<dbReference type="CDD" id="cd04301">
    <property type="entry name" value="NAT_SF"/>
    <property type="match status" value="1"/>
</dbReference>
<feature type="domain" description="N-acetyltransferase" evidence="1">
    <location>
        <begin position="4"/>
        <end position="179"/>
    </location>
</feature>
<sequence length="180" mass="20920">MKNILVRRPKSTDVQALHQFFFLVIQDTFAKEGLTELVEDQHTEWAMKKHYLAMDLASQGQQRFFLVAVEPKTGEIIGTIEYGEANALIQQTIQEDLTNCPEIGTVYVHPSYQQRGIGTVLFRHMLTTLETQQIPSFCLDSGYRQAQIVWQKKLGKPDVCLEHYWEPNTHHMIWKRSIPF</sequence>
<dbReference type="PROSITE" id="PS51186">
    <property type="entry name" value="GNAT"/>
    <property type="match status" value="1"/>
</dbReference>
<protein>
    <submittedName>
        <fullName evidence="2">GNAT family acetyltransferase</fullName>
    </submittedName>
</protein>
<keyword evidence="2" id="KW-0808">Transferase</keyword>
<dbReference type="EMBL" id="LGCI01000010">
    <property type="protein sequence ID" value="KOY80973.1"/>
    <property type="molecule type" value="Genomic_DNA"/>
</dbReference>
<comment type="caution">
    <text evidence="2">The sequence shown here is derived from an EMBL/GenBank/DDBJ whole genome shotgun (WGS) entry which is preliminary data.</text>
</comment>
<name>A0A0M9DHY6_9BACI</name>
<dbReference type="OrthoDB" id="1895809at2"/>
<dbReference type="GO" id="GO:0016747">
    <property type="term" value="F:acyltransferase activity, transferring groups other than amino-acyl groups"/>
    <property type="evidence" value="ECO:0007669"/>
    <property type="project" value="InterPro"/>
</dbReference>
<organism evidence="2 3">
    <name type="scientific">Lysinibacillus macroides</name>
    <dbReference type="NCBI Taxonomy" id="33935"/>
    <lineage>
        <taxon>Bacteria</taxon>
        <taxon>Bacillati</taxon>
        <taxon>Bacillota</taxon>
        <taxon>Bacilli</taxon>
        <taxon>Bacillales</taxon>
        <taxon>Bacillaceae</taxon>
        <taxon>Lysinibacillus</taxon>
    </lineage>
</organism>